<organism evidence="2 3">
    <name type="scientific">Caerostris extrusa</name>
    <name type="common">Bark spider</name>
    <name type="synonym">Caerostris bankana</name>
    <dbReference type="NCBI Taxonomy" id="172846"/>
    <lineage>
        <taxon>Eukaryota</taxon>
        <taxon>Metazoa</taxon>
        <taxon>Ecdysozoa</taxon>
        <taxon>Arthropoda</taxon>
        <taxon>Chelicerata</taxon>
        <taxon>Arachnida</taxon>
        <taxon>Araneae</taxon>
        <taxon>Araneomorphae</taxon>
        <taxon>Entelegynae</taxon>
        <taxon>Araneoidea</taxon>
        <taxon>Araneidae</taxon>
        <taxon>Caerostris</taxon>
    </lineage>
</organism>
<proteinExistence type="predicted"/>
<protein>
    <submittedName>
        <fullName evidence="2">Uncharacterized protein</fullName>
    </submittedName>
</protein>
<dbReference type="EMBL" id="BPLR01018354">
    <property type="protein sequence ID" value="GIY98893.1"/>
    <property type="molecule type" value="Genomic_DNA"/>
</dbReference>
<reference evidence="2 3" key="1">
    <citation type="submission" date="2021-06" db="EMBL/GenBank/DDBJ databases">
        <title>Caerostris extrusa draft genome.</title>
        <authorList>
            <person name="Kono N."/>
            <person name="Arakawa K."/>
        </authorList>
    </citation>
    <scope>NUCLEOTIDE SEQUENCE [LARGE SCALE GENOMIC DNA]</scope>
</reference>
<dbReference type="Proteomes" id="UP001054945">
    <property type="component" value="Unassembled WGS sequence"/>
</dbReference>
<gene>
    <name evidence="2" type="ORF">CEXT_192801</name>
</gene>
<sequence>MDGFLVGNVLQQKVPGLYLGDNRQQSFHDLFFSSRISTQAEDELSPAHVILHSKGLLGRILLLVIILFKTLFLLGKTLLLKLNCIGAEAQEEEDLVKCERPPKNIHQILI</sequence>
<feature type="transmembrane region" description="Helical" evidence="1">
    <location>
        <begin position="56"/>
        <end position="74"/>
    </location>
</feature>
<keyword evidence="1" id="KW-1133">Transmembrane helix</keyword>
<keyword evidence="3" id="KW-1185">Reference proteome</keyword>
<comment type="caution">
    <text evidence="2">The sequence shown here is derived from an EMBL/GenBank/DDBJ whole genome shotgun (WGS) entry which is preliminary data.</text>
</comment>
<evidence type="ECO:0000313" key="2">
    <source>
        <dbReference type="EMBL" id="GIY98893.1"/>
    </source>
</evidence>
<evidence type="ECO:0000313" key="3">
    <source>
        <dbReference type="Proteomes" id="UP001054945"/>
    </source>
</evidence>
<name>A0AAV4XWD2_CAEEX</name>
<keyword evidence="1" id="KW-0812">Transmembrane</keyword>
<keyword evidence="1" id="KW-0472">Membrane</keyword>
<accession>A0AAV4XWD2</accession>
<dbReference type="AlphaFoldDB" id="A0AAV4XWD2"/>
<evidence type="ECO:0000256" key="1">
    <source>
        <dbReference type="SAM" id="Phobius"/>
    </source>
</evidence>